<keyword evidence="2" id="KW-1185">Reference proteome</keyword>
<accession>A0A493TXF3</accession>
<evidence type="ECO:0000313" key="1">
    <source>
        <dbReference type="Ensembl" id="ENSAPLP00000030260.1"/>
    </source>
</evidence>
<organism evidence="1 2">
    <name type="scientific">Anas platyrhynchos platyrhynchos</name>
    <name type="common">Northern mallard</name>
    <dbReference type="NCBI Taxonomy" id="8840"/>
    <lineage>
        <taxon>Eukaryota</taxon>
        <taxon>Metazoa</taxon>
        <taxon>Chordata</taxon>
        <taxon>Craniata</taxon>
        <taxon>Vertebrata</taxon>
        <taxon>Euteleostomi</taxon>
        <taxon>Archelosauria</taxon>
        <taxon>Archosauria</taxon>
        <taxon>Dinosauria</taxon>
        <taxon>Saurischia</taxon>
        <taxon>Theropoda</taxon>
        <taxon>Coelurosauria</taxon>
        <taxon>Aves</taxon>
        <taxon>Neognathae</taxon>
        <taxon>Galloanserae</taxon>
        <taxon>Anseriformes</taxon>
        <taxon>Anatidae</taxon>
        <taxon>Anatinae</taxon>
        <taxon>Anas</taxon>
    </lineage>
</organism>
<dbReference type="AlphaFoldDB" id="A0A493TXF3"/>
<name>A0A493TXF3_ANAPP</name>
<dbReference type="Proteomes" id="UP000016666">
    <property type="component" value="Chromosome 19"/>
</dbReference>
<proteinExistence type="predicted"/>
<protein>
    <submittedName>
        <fullName evidence="1">Uncharacterized protein</fullName>
    </submittedName>
</protein>
<evidence type="ECO:0000313" key="2">
    <source>
        <dbReference type="Proteomes" id="UP000016666"/>
    </source>
</evidence>
<dbReference type="Ensembl" id="ENSAPLT00000042749.1">
    <property type="protein sequence ID" value="ENSAPLP00000030260.1"/>
    <property type="gene ID" value="ENSAPLG00000023487.1"/>
</dbReference>
<reference evidence="1" key="3">
    <citation type="submission" date="2025-09" db="UniProtKB">
        <authorList>
            <consortium name="Ensembl"/>
        </authorList>
    </citation>
    <scope>IDENTIFICATION</scope>
</reference>
<reference evidence="1 2" key="1">
    <citation type="submission" date="2017-10" db="EMBL/GenBank/DDBJ databases">
        <title>A new Pekin duck reference genome.</title>
        <authorList>
            <person name="Hou Z.-C."/>
            <person name="Zhou Z.-K."/>
            <person name="Zhu F."/>
            <person name="Hou S.-S."/>
        </authorList>
    </citation>
    <scope>NUCLEOTIDE SEQUENCE [LARGE SCALE GENOMIC DNA]</scope>
</reference>
<sequence length="118" mass="13139">MLIGTERAGSPWENYLFARGRGGGKKKKIHPSKINHDTPRWMAPARTSICCHWITVLEVPIKEGHQQKSGLNPDYLQGPSCNVLAEHLVVLMASSPAFRCHYPCSRDVGFDFLVLPAV</sequence>
<reference evidence="1" key="2">
    <citation type="submission" date="2025-08" db="UniProtKB">
        <authorList>
            <consortium name="Ensembl"/>
        </authorList>
    </citation>
    <scope>IDENTIFICATION</scope>
</reference>